<dbReference type="AlphaFoldDB" id="R7QR71"/>
<organism evidence="2 3">
    <name type="scientific">Chondrus crispus</name>
    <name type="common">Carrageen Irish moss</name>
    <name type="synonym">Polymorpha crispa</name>
    <dbReference type="NCBI Taxonomy" id="2769"/>
    <lineage>
        <taxon>Eukaryota</taxon>
        <taxon>Rhodophyta</taxon>
        <taxon>Florideophyceae</taxon>
        <taxon>Rhodymeniophycidae</taxon>
        <taxon>Gigartinales</taxon>
        <taxon>Gigartinaceae</taxon>
        <taxon>Chondrus</taxon>
    </lineage>
</organism>
<gene>
    <name evidence="2" type="ORF">CHC_T00006859001</name>
</gene>
<protein>
    <submittedName>
        <fullName evidence="2">Uncharacterized protein</fullName>
    </submittedName>
</protein>
<keyword evidence="1" id="KW-0812">Transmembrane</keyword>
<evidence type="ECO:0000313" key="3">
    <source>
        <dbReference type="Proteomes" id="UP000012073"/>
    </source>
</evidence>
<dbReference type="Proteomes" id="UP000012073">
    <property type="component" value="Unassembled WGS sequence"/>
</dbReference>
<dbReference type="RefSeq" id="XP_005710174.1">
    <property type="nucleotide sequence ID" value="XM_005710117.1"/>
</dbReference>
<keyword evidence="1" id="KW-0472">Membrane</keyword>
<keyword evidence="1" id="KW-1133">Transmembrane helix</keyword>
<dbReference type="EMBL" id="HG002086">
    <property type="protein sequence ID" value="CDF39880.1"/>
    <property type="molecule type" value="Genomic_DNA"/>
</dbReference>
<dbReference type="Gramene" id="CDF39880">
    <property type="protein sequence ID" value="CDF39880"/>
    <property type="gene ID" value="CHC_T00006859001"/>
</dbReference>
<reference evidence="3" key="1">
    <citation type="journal article" date="2013" name="Proc. Natl. Acad. Sci. U.S.A.">
        <title>Genome structure and metabolic features in the red seaweed Chondrus crispus shed light on evolution of the Archaeplastida.</title>
        <authorList>
            <person name="Collen J."/>
            <person name="Porcel B."/>
            <person name="Carre W."/>
            <person name="Ball S.G."/>
            <person name="Chaparro C."/>
            <person name="Tonon T."/>
            <person name="Barbeyron T."/>
            <person name="Michel G."/>
            <person name="Noel B."/>
            <person name="Valentin K."/>
            <person name="Elias M."/>
            <person name="Artiguenave F."/>
            <person name="Arun A."/>
            <person name="Aury J.M."/>
            <person name="Barbosa-Neto J.F."/>
            <person name="Bothwell J.H."/>
            <person name="Bouget F.Y."/>
            <person name="Brillet L."/>
            <person name="Cabello-Hurtado F."/>
            <person name="Capella-Gutierrez S."/>
            <person name="Charrier B."/>
            <person name="Cladiere L."/>
            <person name="Cock J.M."/>
            <person name="Coelho S.M."/>
            <person name="Colleoni C."/>
            <person name="Czjzek M."/>
            <person name="Da Silva C."/>
            <person name="Delage L."/>
            <person name="Denoeud F."/>
            <person name="Deschamps P."/>
            <person name="Dittami S.M."/>
            <person name="Gabaldon T."/>
            <person name="Gachon C.M."/>
            <person name="Groisillier A."/>
            <person name="Herve C."/>
            <person name="Jabbari K."/>
            <person name="Katinka M."/>
            <person name="Kloareg B."/>
            <person name="Kowalczyk N."/>
            <person name="Labadie K."/>
            <person name="Leblanc C."/>
            <person name="Lopez P.J."/>
            <person name="McLachlan D.H."/>
            <person name="Meslet-Cladiere L."/>
            <person name="Moustafa A."/>
            <person name="Nehr Z."/>
            <person name="Nyvall Collen P."/>
            <person name="Panaud O."/>
            <person name="Partensky F."/>
            <person name="Poulain J."/>
            <person name="Rensing S.A."/>
            <person name="Rousvoal S."/>
            <person name="Samson G."/>
            <person name="Symeonidi A."/>
            <person name="Weissenbach J."/>
            <person name="Zambounis A."/>
            <person name="Wincker P."/>
            <person name="Boyen C."/>
        </authorList>
    </citation>
    <scope>NUCLEOTIDE SEQUENCE [LARGE SCALE GENOMIC DNA]</scope>
    <source>
        <strain evidence="3">cv. Stackhouse</strain>
    </source>
</reference>
<evidence type="ECO:0000313" key="2">
    <source>
        <dbReference type="EMBL" id="CDF39880.1"/>
    </source>
</evidence>
<dbReference type="GeneID" id="17317893"/>
<proteinExistence type="predicted"/>
<name>R7QR71_CHOCR</name>
<keyword evidence="3" id="KW-1185">Reference proteome</keyword>
<accession>R7QR71</accession>
<feature type="transmembrane region" description="Helical" evidence="1">
    <location>
        <begin position="21"/>
        <end position="47"/>
    </location>
</feature>
<dbReference type="KEGG" id="ccp:CHC_T00006859001"/>
<sequence length="263" mass="29922">MQIASALTRAVQNSDGRCGRCVYYVAFVINVAHELFIGIAVPVSLVWTAHELLVGERGLDALLAAIVGSLWYGPERVQNSIANLCNVCTRKGILLAAIGKYHRIAMQKGVNDETLTEPLRVTRMLRFAPWWSWKEKKADKYWNGRVKKTESGHVVLRDVQLRAIARQGIVMALSGEYDESKLRYWCAGMIADQARFAPSKLQSVNQHENWALVLDGYEGKYINQSFEEHKIDWSLDERKRLGTVADGIRKKSLRYVREQGWLD</sequence>
<evidence type="ECO:0000256" key="1">
    <source>
        <dbReference type="SAM" id="Phobius"/>
    </source>
</evidence>